<keyword evidence="2" id="KW-1185">Reference proteome</keyword>
<dbReference type="EMBL" id="MSZX01000003">
    <property type="protein sequence ID" value="OPA79432.1"/>
    <property type="molecule type" value="Genomic_DNA"/>
</dbReference>
<accession>A0A1T2XI06</accession>
<sequence length="245" mass="26615">MNTQDRQNIRITGTASAAGGTYNQIRIMGEGKLTGDIDCITFGCTGTADITGQFVSQIFKVHGTTVVNGTVSNDKTTVNGEMTVHGDATIRDGKINGQLNVKNNLFGQELKLYGMVQVDGDCEIDRLYGKGAFDVKGLLNAGQMDVQLYWPSQANEIGGEHITVKKAQGISGMMKSLFDMFKIQPDARLTARSIEGDDIVLENTTAQFVRGNNVTIGPGCHIEHVEYRNTYNQASDAIVNHYSQV</sequence>
<dbReference type="AlphaFoldDB" id="A0A1T2XI06"/>
<protein>
    <recommendedName>
        <fullName evidence="3">Cell shape determination protein CcmA</fullName>
    </recommendedName>
</protein>
<organism evidence="1 2">
    <name type="scientific">Paenibacillus selenitireducens</name>
    <dbReference type="NCBI Taxonomy" id="1324314"/>
    <lineage>
        <taxon>Bacteria</taxon>
        <taxon>Bacillati</taxon>
        <taxon>Bacillota</taxon>
        <taxon>Bacilli</taxon>
        <taxon>Bacillales</taxon>
        <taxon>Paenibacillaceae</taxon>
        <taxon>Paenibacillus</taxon>
    </lineage>
</organism>
<dbReference type="Proteomes" id="UP000190188">
    <property type="component" value="Unassembled WGS sequence"/>
</dbReference>
<dbReference type="STRING" id="1324314.BVG16_10190"/>
<comment type="caution">
    <text evidence="1">The sequence shown here is derived from an EMBL/GenBank/DDBJ whole genome shotgun (WGS) entry which is preliminary data.</text>
</comment>
<dbReference type="OrthoDB" id="1730007at2"/>
<proteinExistence type="predicted"/>
<reference evidence="1 2" key="1">
    <citation type="submission" date="2017-01" db="EMBL/GenBank/DDBJ databases">
        <title>Genome analysis of Paenibacillus selenitrireducens ES3-24.</title>
        <authorList>
            <person name="Xu D."/>
            <person name="Yao R."/>
            <person name="Zheng S."/>
        </authorList>
    </citation>
    <scope>NUCLEOTIDE SEQUENCE [LARGE SCALE GENOMIC DNA]</scope>
    <source>
        <strain evidence="1 2">ES3-24</strain>
    </source>
</reference>
<evidence type="ECO:0000313" key="1">
    <source>
        <dbReference type="EMBL" id="OPA79432.1"/>
    </source>
</evidence>
<gene>
    <name evidence="1" type="ORF">BVG16_10190</name>
</gene>
<evidence type="ECO:0000313" key="2">
    <source>
        <dbReference type="Proteomes" id="UP000190188"/>
    </source>
</evidence>
<dbReference type="RefSeq" id="WP_078498432.1">
    <property type="nucleotide sequence ID" value="NZ_MSZX01000003.1"/>
</dbReference>
<name>A0A1T2XI06_9BACL</name>
<evidence type="ECO:0008006" key="3">
    <source>
        <dbReference type="Google" id="ProtNLM"/>
    </source>
</evidence>